<dbReference type="PANTHER" id="PTHR30024">
    <property type="entry name" value="ALIPHATIC SULFONATES-BINDING PROTEIN-RELATED"/>
    <property type="match status" value="1"/>
</dbReference>
<feature type="chain" id="PRO_5045235204" evidence="4">
    <location>
        <begin position="27"/>
        <end position="332"/>
    </location>
</feature>
<keyword evidence="3 4" id="KW-0732">Signal</keyword>
<name>A0ABP7KTC0_9MICO</name>
<evidence type="ECO:0000256" key="3">
    <source>
        <dbReference type="ARBA" id="ARBA00022729"/>
    </source>
</evidence>
<evidence type="ECO:0000259" key="5">
    <source>
        <dbReference type="Pfam" id="PF09084"/>
    </source>
</evidence>
<dbReference type="PROSITE" id="PS51257">
    <property type="entry name" value="PROKAR_LIPOPROTEIN"/>
    <property type="match status" value="1"/>
</dbReference>
<gene>
    <name evidence="6" type="ORF">GCM10022381_31830</name>
</gene>
<reference evidence="7" key="1">
    <citation type="journal article" date="2019" name="Int. J. Syst. Evol. Microbiol.">
        <title>The Global Catalogue of Microorganisms (GCM) 10K type strain sequencing project: providing services to taxonomists for standard genome sequencing and annotation.</title>
        <authorList>
            <consortium name="The Broad Institute Genomics Platform"/>
            <consortium name="The Broad Institute Genome Sequencing Center for Infectious Disease"/>
            <person name="Wu L."/>
            <person name="Ma J."/>
        </authorList>
    </citation>
    <scope>NUCLEOTIDE SEQUENCE [LARGE SCALE GENOMIC DNA]</scope>
    <source>
        <strain evidence="7">JCM 17021</strain>
    </source>
</reference>
<dbReference type="EMBL" id="BAABCN010000010">
    <property type="protein sequence ID" value="GAA3887436.1"/>
    <property type="molecule type" value="Genomic_DNA"/>
</dbReference>
<feature type="signal peptide" evidence="4">
    <location>
        <begin position="1"/>
        <end position="26"/>
    </location>
</feature>
<dbReference type="InterPro" id="IPR015168">
    <property type="entry name" value="SsuA/THI5"/>
</dbReference>
<evidence type="ECO:0000313" key="6">
    <source>
        <dbReference type="EMBL" id="GAA3887436.1"/>
    </source>
</evidence>
<comment type="caution">
    <text evidence="6">The sequence shown here is derived from an EMBL/GenBank/DDBJ whole genome shotgun (WGS) entry which is preliminary data.</text>
</comment>
<evidence type="ECO:0000313" key="7">
    <source>
        <dbReference type="Proteomes" id="UP001501803"/>
    </source>
</evidence>
<dbReference type="Pfam" id="PF09084">
    <property type="entry name" value="NMT1"/>
    <property type="match status" value="1"/>
</dbReference>
<comment type="subcellular location">
    <subcellularLocation>
        <location evidence="1">Periplasm</location>
    </subcellularLocation>
</comment>
<evidence type="ECO:0000256" key="2">
    <source>
        <dbReference type="ARBA" id="ARBA00010742"/>
    </source>
</evidence>
<dbReference type="Gene3D" id="3.40.190.10">
    <property type="entry name" value="Periplasmic binding protein-like II"/>
    <property type="match status" value="2"/>
</dbReference>
<sequence length="332" mass="34289">MRNKLGLAVVAIGAVLAATLSGCASTGTGSDTASGTPAFKIATNAWIGYGPWYIAMDQGFDTEEGVALDLVNIEDPSAFRAAALSGDVDAANFATSDWLKNFDKLDMPVVLLQDVSTGADALVATAGITSLADLKGKRVAYQTGEFNEIMVDTALKQSGLTMKDVTQVEIPVEQSAAALISGQADAAVMYEPHISAALAADPSLTSIYTAGENPGIIGDVLAVNSDFLKANPATVTAVIKAWDRGVAFLAANPEKGRQIVADALGTPLEDLTAAFDGVSYYTAADNVEQFADAFPNVTAPMILDALKATGQIDSAPDLTKAIDTSFAQSAIK</sequence>
<comment type="similarity">
    <text evidence="2">Belongs to the bacterial solute-binding protein SsuA/TauA family.</text>
</comment>
<dbReference type="PANTHER" id="PTHR30024:SF47">
    <property type="entry name" value="TAURINE-BINDING PERIPLASMIC PROTEIN"/>
    <property type="match status" value="1"/>
</dbReference>
<keyword evidence="7" id="KW-1185">Reference proteome</keyword>
<dbReference type="SUPFAM" id="SSF53850">
    <property type="entry name" value="Periplasmic binding protein-like II"/>
    <property type="match status" value="1"/>
</dbReference>
<evidence type="ECO:0000256" key="4">
    <source>
        <dbReference type="SAM" id="SignalP"/>
    </source>
</evidence>
<accession>A0ABP7KTC0</accession>
<evidence type="ECO:0000256" key="1">
    <source>
        <dbReference type="ARBA" id="ARBA00004418"/>
    </source>
</evidence>
<protein>
    <submittedName>
        <fullName evidence="6">ABC transporter substrate-binding protein</fullName>
    </submittedName>
</protein>
<dbReference type="RefSeq" id="WP_345068486.1">
    <property type="nucleotide sequence ID" value="NZ_BAABCN010000010.1"/>
</dbReference>
<organism evidence="6 7">
    <name type="scientific">Leifsonia kafniensis</name>
    <dbReference type="NCBI Taxonomy" id="475957"/>
    <lineage>
        <taxon>Bacteria</taxon>
        <taxon>Bacillati</taxon>
        <taxon>Actinomycetota</taxon>
        <taxon>Actinomycetes</taxon>
        <taxon>Micrococcales</taxon>
        <taxon>Microbacteriaceae</taxon>
        <taxon>Leifsonia</taxon>
    </lineage>
</organism>
<proteinExistence type="inferred from homology"/>
<feature type="domain" description="SsuA/THI5-like" evidence="5">
    <location>
        <begin position="50"/>
        <end position="255"/>
    </location>
</feature>
<dbReference type="Proteomes" id="UP001501803">
    <property type="component" value="Unassembled WGS sequence"/>
</dbReference>